<comment type="caution">
    <text evidence="1">The sequence shown here is derived from an EMBL/GenBank/DDBJ whole genome shotgun (WGS) entry which is preliminary data.</text>
</comment>
<accession>D4F8A8</accession>
<name>D4F8A8_EDWTA</name>
<dbReference type="Proteomes" id="UP000003692">
    <property type="component" value="Unassembled WGS sequence"/>
</dbReference>
<sequence length="45" mass="5163">MPPSSCRFIPERRCGDRGRFAVYLTDKTTIVNAICSCVFSPVRRR</sequence>
<dbReference type="HOGENOM" id="CLU_3199166_0_0_6"/>
<evidence type="ECO:0000313" key="2">
    <source>
        <dbReference type="Proteomes" id="UP000003692"/>
    </source>
</evidence>
<dbReference type="EMBL" id="ADGK01000253">
    <property type="protein sequence ID" value="EFE22024.1"/>
    <property type="molecule type" value="Genomic_DNA"/>
</dbReference>
<gene>
    <name evidence="1" type="ORF">EDWATA_02996</name>
</gene>
<evidence type="ECO:0000313" key="1">
    <source>
        <dbReference type="EMBL" id="EFE22024.1"/>
    </source>
</evidence>
<protein>
    <submittedName>
        <fullName evidence="1">Uncharacterized protein</fullName>
    </submittedName>
</protein>
<dbReference type="AlphaFoldDB" id="D4F8A8"/>
<reference evidence="1 2" key="1">
    <citation type="submission" date="2010-02" db="EMBL/GenBank/DDBJ databases">
        <authorList>
            <person name="Weinstock G."/>
            <person name="Sodergren E."/>
            <person name="Clifton S."/>
            <person name="Fulton L."/>
            <person name="Fulton B."/>
            <person name="Courtney L."/>
            <person name="Fronick C."/>
            <person name="Harrison M."/>
            <person name="Strong C."/>
            <person name="Farmer C."/>
            <person name="Delahaunty K."/>
            <person name="Markovic C."/>
            <person name="Hall O."/>
            <person name="Minx P."/>
            <person name="Tomlinson C."/>
            <person name="Mitreva M."/>
            <person name="Nelson J."/>
            <person name="Hou S."/>
            <person name="Wollam A."/>
            <person name="Pepin K.H."/>
            <person name="Johnson M."/>
            <person name="Bhonagiri V."/>
            <person name="Zhang X."/>
            <person name="Suruliraj S."/>
            <person name="Warren W."/>
            <person name="Chinwalla A."/>
            <person name="Mardis E.R."/>
            <person name="Wilson R.K."/>
        </authorList>
    </citation>
    <scope>NUCLEOTIDE SEQUENCE [LARGE SCALE GENOMIC DNA]</scope>
    <source>
        <strain evidence="1 2">ATCC 23685</strain>
    </source>
</reference>
<proteinExistence type="predicted"/>
<organism evidence="1 2">
    <name type="scientific">Edwardsiella tarda ATCC 23685</name>
    <dbReference type="NCBI Taxonomy" id="500638"/>
    <lineage>
        <taxon>Bacteria</taxon>
        <taxon>Pseudomonadati</taxon>
        <taxon>Pseudomonadota</taxon>
        <taxon>Gammaproteobacteria</taxon>
        <taxon>Enterobacterales</taxon>
        <taxon>Hafniaceae</taxon>
        <taxon>Edwardsiella</taxon>
    </lineage>
</organism>